<sequence length="73" mass="8749">KYNIQQIAKNIVPWWDVDKWEESELIDILEKKYTEEGISLEMSPEKYNRPFGFGVKQFITKFLFDDADTLIFV</sequence>
<evidence type="ECO:0000313" key="1">
    <source>
        <dbReference type="EMBL" id="CAI2184625.1"/>
    </source>
</evidence>
<comment type="caution">
    <text evidence="1">The sequence shown here is derived from an EMBL/GenBank/DDBJ whole genome shotgun (WGS) entry which is preliminary data.</text>
</comment>
<organism evidence="1 2">
    <name type="scientific">Funneliformis geosporum</name>
    <dbReference type="NCBI Taxonomy" id="1117311"/>
    <lineage>
        <taxon>Eukaryota</taxon>
        <taxon>Fungi</taxon>
        <taxon>Fungi incertae sedis</taxon>
        <taxon>Mucoromycota</taxon>
        <taxon>Glomeromycotina</taxon>
        <taxon>Glomeromycetes</taxon>
        <taxon>Glomerales</taxon>
        <taxon>Glomeraceae</taxon>
        <taxon>Funneliformis</taxon>
    </lineage>
</organism>
<proteinExistence type="predicted"/>
<dbReference type="Proteomes" id="UP001153678">
    <property type="component" value="Unassembled WGS sequence"/>
</dbReference>
<name>A0A9W4SX58_9GLOM</name>
<evidence type="ECO:0000313" key="2">
    <source>
        <dbReference type="Proteomes" id="UP001153678"/>
    </source>
</evidence>
<accession>A0A9W4SX58</accession>
<protein>
    <submittedName>
        <fullName evidence="1">2305_t:CDS:1</fullName>
    </submittedName>
</protein>
<reference evidence="1" key="1">
    <citation type="submission" date="2022-08" db="EMBL/GenBank/DDBJ databases">
        <authorList>
            <person name="Kallberg Y."/>
            <person name="Tangrot J."/>
            <person name="Rosling A."/>
        </authorList>
    </citation>
    <scope>NUCLEOTIDE SEQUENCE</scope>
    <source>
        <strain evidence="1">Wild A</strain>
    </source>
</reference>
<dbReference type="OrthoDB" id="2420498at2759"/>
<keyword evidence="2" id="KW-1185">Reference proteome</keyword>
<feature type="non-terminal residue" evidence="1">
    <location>
        <position position="1"/>
    </location>
</feature>
<gene>
    <name evidence="1" type="ORF">FWILDA_LOCUS11671</name>
</gene>
<dbReference type="EMBL" id="CAMKVN010003401">
    <property type="protein sequence ID" value="CAI2184625.1"/>
    <property type="molecule type" value="Genomic_DNA"/>
</dbReference>
<dbReference type="AlphaFoldDB" id="A0A9W4SX58"/>